<dbReference type="RefSeq" id="WP_193812588.1">
    <property type="nucleotide sequence ID" value="NZ_CP040442.1"/>
</dbReference>
<dbReference type="InterPro" id="IPR023393">
    <property type="entry name" value="START-like_dom_sf"/>
</dbReference>
<reference evidence="1 2" key="1">
    <citation type="submission" date="2019-05" db="EMBL/GenBank/DDBJ databases">
        <title>Chryseobacterium sp. isolated from King George Island, maritime Antarctica.</title>
        <authorList>
            <person name="Peng X."/>
        </authorList>
    </citation>
    <scope>NUCLEOTIDE SEQUENCE [LARGE SCALE GENOMIC DNA]</scope>
    <source>
        <strain evidence="1 2">7-3A</strain>
    </source>
</reference>
<proteinExistence type="predicted"/>
<dbReference type="EMBL" id="CP040442">
    <property type="protein sequence ID" value="QOW09372.1"/>
    <property type="molecule type" value="Genomic_DNA"/>
</dbReference>
<evidence type="ECO:0000313" key="1">
    <source>
        <dbReference type="EMBL" id="QOW09372.1"/>
    </source>
</evidence>
<name>A0A7M2Y7I9_9FLAO</name>
<evidence type="ECO:0000313" key="2">
    <source>
        <dbReference type="Proteomes" id="UP000594195"/>
    </source>
</evidence>
<dbReference type="AlphaFoldDB" id="A0A7M2Y7I9"/>
<protein>
    <submittedName>
        <fullName evidence="1">SRPBCC domain-containing protein</fullName>
    </submittedName>
</protein>
<organism evidence="1 2">
    <name type="scientific">Kaistella flava</name>
    <name type="common">ex Peng et al. 2021</name>
    <dbReference type="NCBI Taxonomy" id="2038776"/>
    <lineage>
        <taxon>Bacteria</taxon>
        <taxon>Pseudomonadati</taxon>
        <taxon>Bacteroidota</taxon>
        <taxon>Flavobacteriia</taxon>
        <taxon>Flavobacteriales</taxon>
        <taxon>Weeksellaceae</taxon>
        <taxon>Chryseobacterium group</taxon>
        <taxon>Kaistella</taxon>
    </lineage>
</organism>
<dbReference type="KEGG" id="kfa:Q73A0000_02860"/>
<dbReference type="Gene3D" id="3.30.530.20">
    <property type="match status" value="1"/>
</dbReference>
<dbReference type="Proteomes" id="UP000594195">
    <property type="component" value="Chromosome"/>
</dbReference>
<keyword evidence="2" id="KW-1185">Reference proteome</keyword>
<dbReference type="SUPFAM" id="SSF55961">
    <property type="entry name" value="Bet v1-like"/>
    <property type="match status" value="1"/>
</dbReference>
<accession>A0A7M2Y7I9</accession>
<sequence length="141" mass="16343">MTQLEFSIEIKASKEKVWDILWEDESYRKWTASFIPGSYYTGELKEGNDVRFLSPGEHGLFAMVEKVIPFQSMHFIHFGLVLDGVSQHKTFEEGAIEYYDLYESDFGTELTVTIKTDEEYITYFNNSFPRALNAVKELAEA</sequence>
<gene>
    <name evidence="1" type="ORF">Q73A0000_02860</name>
</gene>